<dbReference type="InterPro" id="IPR051581">
    <property type="entry name" value="Ca-bind"/>
</dbReference>
<evidence type="ECO:0000256" key="3">
    <source>
        <dbReference type="ARBA" id="ARBA00022837"/>
    </source>
</evidence>
<keyword evidence="1" id="KW-0479">Metal-binding</keyword>
<feature type="domain" description="EF-hand" evidence="4">
    <location>
        <begin position="3"/>
        <end position="38"/>
    </location>
</feature>
<dbReference type="Proteomes" id="UP000278807">
    <property type="component" value="Unassembled WGS sequence"/>
</dbReference>
<dbReference type="Pfam" id="PF13499">
    <property type="entry name" value="EF-hand_7"/>
    <property type="match status" value="2"/>
</dbReference>
<dbReference type="GO" id="GO:0005509">
    <property type="term" value="F:calcium ion binding"/>
    <property type="evidence" value="ECO:0007669"/>
    <property type="project" value="InterPro"/>
</dbReference>
<dbReference type="SMART" id="SM00054">
    <property type="entry name" value="EFh"/>
    <property type="match status" value="4"/>
</dbReference>
<dbReference type="InterPro" id="IPR018247">
    <property type="entry name" value="EF_Hand_1_Ca_BS"/>
</dbReference>
<evidence type="ECO:0000256" key="2">
    <source>
        <dbReference type="ARBA" id="ARBA00022737"/>
    </source>
</evidence>
<feature type="domain" description="EF-hand" evidence="4">
    <location>
        <begin position="71"/>
        <end position="106"/>
    </location>
</feature>
<dbReference type="OrthoDB" id="26525at2759"/>
<dbReference type="PANTHER" id="PTHR34524:SF6">
    <property type="entry name" value="CALCYPHOSINE LIKE"/>
    <property type="match status" value="1"/>
</dbReference>
<name>A0A0R3TMP7_RODNA</name>
<sequence>MSPNRHRYLKAFAMADKDNSGTLDRSELVEALASQGIRASEADKLMDQLDLNGDGIITRGEYEIALGISSQPMEAWKSLFDELDTDHSGTVDIPELENFLRCASMESLIPVLEDWVAEFDVDHNGKLDYKEFLGFIASLEE</sequence>
<dbReference type="EMBL" id="UZAE01012333">
    <property type="protein sequence ID" value="VDO04616.1"/>
    <property type="molecule type" value="Genomic_DNA"/>
</dbReference>
<proteinExistence type="predicted"/>
<dbReference type="PANTHER" id="PTHR34524">
    <property type="entry name" value="CALCYPHOSIN"/>
    <property type="match status" value="1"/>
</dbReference>
<reference evidence="5 6" key="2">
    <citation type="submission" date="2018-11" db="EMBL/GenBank/DDBJ databases">
        <authorList>
            <consortium name="Pathogen Informatics"/>
        </authorList>
    </citation>
    <scope>NUCLEOTIDE SEQUENCE [LARGE SCALE GENOMIC DNA]</scope>
</reference>
<keyword evidence="6" id="KW-1185">Reference proteome</keyword>
<evidence type="ECO:0000313" key="6">
    <source>
        <dbReference type="Proteomes" id="UP000278807"/>
    </source>
</evidence>
<dbReference type="InterPro" id="IPR002048">
    <property type="entry name" value="EF_hand_dom"/>
</dbReference>
<dbReference type="PROSITE" id="PS00018">
    <property type="entry name" value="EF_HAND_1"/>
    <property type="match status" value="3"/>
</dbReference>
<dbReference type="InterPro" id="IPR011992">
    <property type="entry name" value="EF-hand-dom_pair"/>
</dbReference>
<evidence type="ECO:0000313" key="5">
    <source>
        <dbReference type="EMBL" id="VDO04616.1"/>
    </source>
</evidence>
<dbReference type="WBParaSite" id="HNAJ_0000860201-mRNA-1">
    <property type="protein sequence ID" value="HNAJ_0000860201-mRNA-1"/>
    <property type="gene ID" value="HNAJ_0000860201"/>
</dbReference>
<evidence type="ECO:0000313" key="7">
    <source>
        <dbReference type="WBParaSite" id="HNAJ_0000860201-mRNA-1"/>
    </source>
</evidence>
<dbReference type="Gene3D" id="1.10.238.10">
    <property type="entry name" value="EF-hand"/>
    <property type="match status" value="2"/>
</dbReference>
<keyword evidence="3" id="KW-0106">Calcium</keyword>
<accession>A0A0R3TMP7</accession>
<dbReference type="STRING" id="102285.A0A0R3TMP7"/>
<evidence type="ECO:0000259" key="4">
    <source>
        <dbReference type="PROSITE" id="PS50222"/>
    </source>
</evidence>
<feature type="domain" description="EF-hand" evidence="4">
    <location>
        <begin position="107"/>
        <end position="141"/>
    </location>
</feature>
<reference evidence="7" key="1">
    <citation type="submission" date="2017-02" db="UniProtKB">
        <authorList>
            <consortium name="WormBaseParasite"/>
        </authorList>
    </citation>
    <scope>IDENTIFICATION</scope>
</reference>
<dbReference type="SUPFAM" id="SSF47473">
    <property type="entry name" value="EF-hand"/>
    <property type="match status" value="1"/>
</dbReference>
<protein>
    <submittedName>
        <fullName evidence="7">Calcium-binding protein</fullName>
    </submittedName>
</protein>
<keyword evidence="2" id="KW-0677">Repeat</keyword>
<evidence type="ECO:0000256" key="1">
    <source>
        <dbReference type="ARBA" id="ARBA00022723"/>
    </source>
</evidence>
<dbReference type="AlphaFoldDB" id="A0A0R3TMP7"/>
<gene>
    <name evidence="5" type="ORF">HNAJ_LOCUS8598</name>
</gene>
<organism evidence="7">
    <name type="scientific">Rodentolepis nana</name>
    <name type="common">Dwarf tapeworm</name>
    <name type="synonym">Hymenolepis nana</name>
    <dbReference type="NCBI Taxonomy" id="102285"/>
    <lineage>
        <taxon>Eukaryota</taxon>
        <taxon>Metazoa</taxon>
        <taxon>Spiralia</taxon>
        <taxon>Lophotrochozoa</taxon>
        <taxon>Platyhelminthes</taxon>
        <taxon>Cestoda</taxon>
        <taxon>Eucestoda</taxon>
        <taxon>Cyclophyllidea</taxon>
        <taxon>Hymenolepididae</taxon>
        <taxon>Rodentolepis</taxon>
    </lineage>
</organism>
<dbReference type="PROSITE" id="PS50222">
    <property type="entry name" value="EF_HAND_2"/>
    <property type="match status" value="3"/>
</dbReference>